<comment type="caution">
    <text evidence="3">The sequence shown here is derived from an EMBL/GenBank/DDBJ whole genome shotgun (WGS) entry which is preliminary data.</text>
</comment>
<proteinExistence type="inferred from homology"/>
<dbReference type="Proteomes" id="UP000279911">
    <property type="component" value="Unassembled WGS sequence"/>
</dbReference>
<evidence type="ECO:0000313" key="4">
    <source>
        <dbReference type="Proteomes" id="UP000279911"/>
    </source>
</evidence>
<dbReference type="PANTHER" id="PTHR21064">
    <property type="entry name" value="AMINOGLYCOSIDE PHOSPHOTRANSFERASE DOMAIN-CONTAINING PROTEIN-RELATED"/>
    <property type="match status" value="1"/>
</dbReference>
<dbReference type="OrthoDB" id="4030632at2"/>
<protein>
    <recommendedName>
        <fullName evidence="2">Aminoglycoside phosphotransferase domain-containing protein</fullName>
    </recommendedName>
</protein>
<feature type="domain" description="Aminoglycoside phosphotransferase" evidence="2">
    <location>
        <begin position="31"/>
        <end position="246"/>
    </location>
</feature>
<dbReference type="PANTHER" id="PTHR21064:SF6">
    <property type="entry name" value="AMINOGLYCOSIDE PHOSPHOTRANSFERASE DOMAIN-CONTAINING PROTEIN"/>
    <property type="match status" value="1"/>
</dbReference>
<dbReference type="Gene3D" id="3.30.200.20">
    <property type="entry name" value="Phosphorylase Kinase, domain 1"/>
    <property type="match status" value="1"/>
</dbReference>
<reference evidence="4" key="1">
    <citation type="submission" date="2018-12" db="EMBL/GenBank/DDBJ databases">
        <title>Bacillus chawlae sp. nov., Bacillus glennii sp. nov., and Bacillus saganii sp. nov. Isolated from the Vehicle Assembly Building at Kennedy Space Center where the Viking Spacecraft were Assembled.</title>
        <authorList>
            <person name="Seuylemezian A."/>
            <person name="Vaishampayan P."/>
        </authorList>
    </citation>
    <scope>NUCLEOTIDE SEQUENCE [LARGE SCALE GENOMIC DNA]</scope>
    <source>
        <strain evidence="4">DSM 13966</strain>
    </source>
</reference>
<evidence type="ECO:0000313" key="3">
    <source>
        <dbReference type="EMBL" id="RSD28225.1"/>
    </source>
</evidence>
<gene>
    <name evidence="3" type="ORF">EJA10_07165</name>
</gene>
<dbReference type="EMBL" id="RSFW01000009">
    <property type="protein sequence ID" value="RSD28225.1"/>
    <property type="molecule type" value="Genomic_DNA"/>
</dbReference>
<dbReference type="GO" id="GO:0004413">
    <property type="term" value="F:homoserine kinase activity"/>
    <property type="evidence" value="ECO:0007669"/>
    <property type="project" value="TreeGrafter"/>
</dbReference>
<dbReference type="InterPro" id="IPR011009">
    <property type="entry name" value="Kinase-like_dom_sf"/>
</dbReference>
<comment type="similarity">
    <text evidence="1">Belongs to the pseudomonas-type ThrB family.</text>
</comment>
<sequence length="330" mass="38587">MEKVVDVLMNQDLLNEFLMLFELEKEVKKLGDFENYVFEVQKKSEQYILRLTHSSHRNREEILSEMDWMRHLHNHGVSVPEVFRSRNGLFVEEITAEDGTSFYGCMYAKVPGVPVSVRSEQFTPQLFKLWGEITAKMHAATKSYSPSKGIKRRSEWDEDEVLNIEKYFPAGEVELVANARRVIDAISALPKNQDNYGIIHTDIHSGNFFYDGTKIHVFDFDDACYHWFTSDIAIPLYYSIIYQIPASKERERQQFGELFLNAFIEGYQKENSLPEGWKQQVPLFLMLRDVVLYAVLHKKIAPEDRDEKLVEMMKEIEDRIRCLKPIVNVG</sequence>
<dbReference type="RefSeq" id="WP_125479310.1">
    <property type="nucleotide sequence ID" value="NZ_RSFW01000009.1"/>
</dbReference>
<dbReference type="SUPFAM" id="SSF56112">
    <property type="entry name" value="Protein kinase-like (PK-like)"/>
    <property type="match status" value="1"/>
</dbReference>
<dbReference type="InterPro" id="IPR002575">
    <property type="entry name" value="Aminoglycoside_PTrfase"/>
</dbReference>
<name>A0A3R9F3J5_9BACI</name>
<dbReference type="Pfam" id="PF01636">
    <property type="entry name" value="APH"/>
    <property type="match status" value="1"/>
</dbReference>
<dbReference type="GO" id="GO:0009088">
    <property type="term" value="P:threonine biosynthetic process"/>
    <property type="evidence" value="ECO:0007669"/>
    <property type="project" value="TreeGrafter"/>
</dbReference>
<evidence type="ECO:0000256" key="1">
    <source>
        <dbReference type="ARBA" id="ARBA00038240"/>
    </source>
</evidence>
<dbReference type="AlphaFoldDB" id="A0A3R9F3J5"/>
<dbReference type="InterPro" id="IPR050249">
    <property type="entry name" value="Pseudomonas-type_ThrB"/>
</dbReference>
<dbReference type="Gene3D" id="3.90.1200.10">
    <property type="match status" value="1"/>
</dbReference>
<organism evidence="3 4">
    <name type="scientific">Mesobacillus subterraneus</name>
    <dbReference type="NCBI Taxonomy" id="285983"/>
    <lineage>
        <taxon>Bacteria</taxon>
        <taxon>Bacillati</taxon>
        <taxon>Bacillota</taxon>
        <taxon>Bacilli</taxon>
        <taxon>Bacillales</taxon>
        <taxon>Bacillaceae</taxon>
        <taxon>Mesobacillus</taxon>
    </lineage>
</organism>
<accession>A0A3R9F3J5</accession>
<evidence type="ECO:0000259" key="2">
    <source>
        <dbReference type="Pfam" id="PF01636"/>
    </source>
</evidence>